<evidence type="ECO:0000313" key="2">
    <source>
        <dbReference type="EMBL" id="GHP03065.1"/>
    </source>
</evidence>
<accession>A0A830H7U7</accession>
<protein>
    <submittedName>
        <fullName evidence="2">Uncharacterized protein</fullName>
    </submittedName>
</protein>
<sequence length="220" mass="24324">MLVGLWDGVKKPPRPANGATDEHRTPQLNGIAGDKVTIITLAHHWFGYHGEDLEEIVQRALYKEPGAVPSQEEDYCSTTSCNPPTFDGVAVWCCSYHADDAGRQSFTRIVASHEDVLEDVAGYYYLGTAGRPDPPDRRLWKREVEAGTRDECHAFATKVTAEGRFTYHDDQELEQALIATTNFDDETATQIVACALDEPALESTRLAVMSSETSFVIVSD</sequence>
<evidence type="ECO:0000313" key="3">
    <source>
        <dbReference type="Proteomes" id="UP000660262"/>
    </source>
</evidence>
<dbReference type="EMBL" id="BNJQ01000004">
    <property type="protein sequence ID" value="GHP03065.1"/>
    <property type="molecule type" value="Genomic_DNA"/>
</dbReference>
<dbReference type="Proteomes" id="UP000660262">
    <property type="component" value="Unassembled WGS sequence"/>
</dbReference>
<evidence type="ECO:0000256" key="1">
    <source>
        <dbReference type="SAM" id="MobiDB-lite"/>
    </source>
</evidence>
<gene>
    <name evidence="2" type="ORF">PPROV_000182000</name>
</gene>
<comment type="caution">
    <text evidence="2">The sequence shown here is derived from an EMBL/GenBank/DDBJ whole genome shotgun (WGS) entry which is preliminary data.</text>
</comment>
<name>A0A830H7U7_9CHLO</name>
<dbReference type="AlphaFoldDB" id="A0A830H7U7"/>
<proteinExistence type="predicted"/>
<keyword evidence="3" id="KW-1185">Reference proteome</keyword>
<reference evidence="2" key="1">
    <citation type="submission" date="2020-10" db="EMBL/GenBank/DDBJ databases">
        <title>Unveiling of a novel bifunctional photoreceptor, Dualchrome1, isolated from a cosmopolitan green alga.</title>
        <authorList>
            <person name="Suzuki S."/>
            <person name="Kawachi M."/>
        </authorList>
    </citation>
    <scope>NUCLEOTIDE SEQUENCE</scope>
    <source>
        <strain evidence="2">NIES 2893</strain>
    </source>
</reference>
<feature type="region of interest" description="Disordered" evidence="1">
    <location>
        <begin position="1"/>
        <end position="27"/>
    </location>
</feature>
<organism evidence="2 3">
    <name type="scientific">Pycnococcus provasolii</name>
    <dbReference type="NCBI Taxonomy" id="41880"/>
    <lineage>
        <taxon>Eukaryota</taxon>
        <taxon>Viridiplantae</taxon>
        <taxon>Chlorophyta</taxon>
        <taxon>Pseudoscourfieldiophyceae</taxon>
        <taxon>Pseudoscourfieldiales</taxon>
        <taxon>Pycnococcaceae</taxon>
        <taxon>Pycnococcus</taxon>
    </lineage>
</organism>